<feature type="region of interest" description="Disordered" evidence="1">
    <location>
        <begin position="378"/>
        <end position="456"/>
    </location>
</feature>
<proteinExistence type="predicted"/>
<reference evidence="2" key="1">
    <citation type="journal article" date="2020" name="Stud. Mycol.">
        <title>101 Dothideomycetes genomes: a test case for predicting lifestyles and emergence of pathogens.</title>
        <authorList>
            <person name="Haridas S."/>
            <person name="Albert R."/>
            <person name="Binder M."/>
            <person name="Bloem J."/>
            <person name="Labutti K."/>
            <person name="Salamov A."/>
            <person name="Andreopoulos B."/>
            <person name="Baker S."/>
            <person name="Barry K."/>
            <person name="Bills G."/>
            <person name="Bluhm B."/>
            <person name="Cannon C."/>
            <person name="Castanera R."/>
            <person name="Culley D."/>
            <person name="Daum C."/>
            <person name="Ezra D."/>
            <person name="Gonzalez J."/>
            <person name="Henrissat B."/>
            <person name="Kuo A."/>
            <person name="Liang C."/>
            <person name="Lipzen A."/>
            <person name="Lutzoni F."/>
            <person name="Magnuson J."/>
            <person name="Mondo S."/>
            <person name="Nolan M."/>
            <person name="Ohm R."/>
            <person name="Pangilinan J."/>
            <person name="Park H.-J."/>
            <person name="Ramirez L."/>
            <person name="Alfaro M."/>
            <person name="Sun H."/>
            <person name="Tritt A."/>
            <person name="Yoshinaga Y."/>
            <person name="Zwiers L.-H."/>
            <person name="Turgeon B."/>
            <person name="Goodwin S."/>
            <person name="Spatafora J."/>
            <person name="Crous P."/>
            <person name="Grigoriev I."/>
        </authorList>
    </citation>
    <scope>NUCLEOTIDE SEQUENCE</scope>
    <source>
        <strain evidence="2">CBS 107.79</strain>
    </source>
</reference>
<keyword evidence="3" id="KW-1185">Reference proteome</keyword>
<dbReference type="AlphaFoldDB" id="A0A6A5V5T0"/>
<dbReference type="OrthoDB" id="288942at2759"/>
<dbReference type="EMBL" id="ML976692">
    <property type="protein sequence ID" value="KAF1971619.1"/>
    <property type="molecule type" value="Genomic_DNA"/>
</dbReference>
<organism evidence="2 3">
    <name type="scientific">Bimuria novae-zelandiae CBS 107.79</name>
    <dbReference type="NCBI Taxonomy" id="1447943"/>
    <lineage>
        <taxon>Eukaryota</taxon>
        <taxon>Fungi</taxon>
        <taxon>Dikarya</taxon>
        <taxon>Ascomycota</taxon>
        <taxon>Pezizomycotina</taxon>
        <taxon>Dothideomycetes</taxon>
        <taxon>Pleosporomycetidae</taxon>
        <taxon>Pleosporales</taxon>
        <taxon>Massarineae</taxon>
        <taxon>Didymosphaeriaceae</taxon>
        <taxon>Bimuria</taxon>
    </lineage>
</organism>
<dbReference type="Proteomes" id="UP000800036">
    <property type="component" value="Unassembled WGS sequence"/>
</dbReference>
<evidence type="ECO:0000313" key="3">
    <source>
        <dbReference type="Proteomes" id="UP000800036"/>
    </source>
</evidence>
<feature type="compositionally biased region" description="Acidic residues" evidence="1">
    <location>
        <begin position="378"/>
        <end position="390"/>
    </location>
</feature>
<feature type="compositionally biased region" description="Low complexity" evidence="1">
    <location>
        <begin position="395"/>
        <end position="414"/>
    </location>
</feature>
<evidence type="ECO:0000313" key="2">
    <source>
        <dbReference type="EMBL" id="KAF1971619.1"/>
    </source>
</evidence>
<gene>
    <name evidence="2" type="ORF">BU23DRAFT_600169</name>
</gene>
<sequence length="524" mass="59278">MNRYSKLQENCCFFGRPIEPLAFYLPSFSDVHQQKQSPLYNVFPKEIRDLVFEYALADNGVPSPTWDTGDVATNDAAVALLQTCKAVYLEAYRLPMLLNGFFYALNYNVPTRPALSRLGPWQYALIQRLDFSVQQVTIEGGDLEKQLTEWRSIPRHSGAYVAPLFYHLHSPRTDGVIPSHNFGLTTFGEDTPGWHREDGDKVTLYRAFVKNHDPFISPYCNFTARAMVARPLTHLTIRMSRTDWWTWTDSPETSDSEEQLALDPACGKETRPLLTDMLALAAQRRMGQHPQYEDGTWGAYVAMLPDLKTLELMLETFREKKRQLEVVCDCAKTWKFPLKESQYELVCDGKIEELKWANVPDEDDGWETESELGSAAMDIDDDHSSDEEIEDHSSHNNNWGGIEEVEGVNNGDGEMSVDVGAQGPSVTEPQATADAGPLNGTFSPFHDHPTTPDGYHSPTYSVISHDYELTSSPFSPPFSPASLQINPVSPVFNSGSDYNSLPLWYETATDFEVRVVRFKRQRME</sequence>
<evidence type="ECO:0000256" key="1">
    <source>
        <dbReference type="SAM" id="MobiDB-lite"/>
    </source>
</evidence>
<protein>
    <submittedName>
        <fullName evidence="2">Uncharacterized protein</fullName>
    </submittedName>
</protein>
<name>A0A6A5V5T0_9PLEO</name>
<accession>A0A6A5V5T0</accession>